<dbReference type="RefSeq" id="WP_249280398.1">
    <property type="nucleotide sequence ID" value="NZ_JACRSS010000003.1"/>
</dbReference>
<protein>
    <submittedName>
        <fullName evidence="11">Ger(X)C family spore germination protein</fullName>
    </submittedName>
</protein>
<evidence type="ECO:0000313" key="12">
    <source>
        <dbReference type="Proteomes" id="UP000617951"/>
    </source>
</evidence>
<feature type="signal peptide" evidence="8">
    <location>
        <begin position="1"/>
        <end position="23"/>
    </location>
</feature>
<dbReference type="PROSITE" id="PS51257">
    <property type="entry name" value="PROKAR_LIPOPROTEIN"/>
    <property type="match status" value="1"/>
</dbReference>
<evidence type="ECO:0000256" key="2">
    <source>
        <dbReference type="ARBA" id="ARBA00007886"/>
    </source>
</evidence>
<dbReference type="NCBIfam" id="TIGR02887">
    <property type="entry name" value="spore_ger_x_C"/>
    <property type="match status" value="1"/>
</dbReference>
<dbReference type="AlphaFoldDB" id="A0A926HSP8"/>
<accession>A0A926HSP8</accession>
<evidence type="ECO:0000259" key="9">
    <source>
        <dbReference type="Pfam" id="PF05504"/>
    </source>
</evidence>
<dbReference type="PANTHER" id="PTHR35789">
    <property type="entry name" value="SPORE GERMINATION PROTEIN B3"/>
    <property type="match status" value="1"/>
</dbReference>
<evidence type="ECO:0000256" key="8">
    <source>
        <dbReference type="SAM" id="SignalP"/>
    </source>
</evidence>
<comment type="subcellular location">
    <subcellularLocation>
        <location evidence="1">Membrane</location>
        <topology evidence="1">Lipid-anchor</topology>
    </subcellularLocation>
</comment>
<keyword evidence="7" id="KW-0449">Lipoprotein</keyword>
<feature type="chain" id="PRO_5036828798" evidence="8">
    <location>
        <begin position="24"/>
        <end position="377"/>
    </location>
</feature>
<evidence type="ECO:0000256" key="5">
    <source>
        <dbReference type="ARBA" id="ARBA00023136"/>
    </source>
</evidence>
<evidence type="ECO:0000256" key="6">
    <source>
        <dbReference type="ARBA" id="ARBA00023139"/>
    </source>
</evidence>
<dbReference type="PANTHER" id="PTHR35789:SF1">
    <property type="entry name" value="SPORE GERMINATION PROTEIN B3"/>
    <property type="match status" value="1"/>
</dbReference>
<evidence type="ECO:0000256" key="7">
    <source>
        <dbReference type="ARBA" id="ARBA00023288"/>
    </source>
</evidence>
<name>A0A926HSP8_9FIRM</name>
<dbReference type="Proteomes" id="UP000617951">
    <property type="component" value="Unassembled WGS sequence"/>
</dbReference>
<dbReference type="Pfam" id="PF25198">
    <property type="entry name" value="Spore_GerAC_N"/>
    <property type="match status" value="1"/>
</dbReference>
<evidence type="ECO:0000313" key="11">
    <source>
        <dbReference type="EMBL" id="MBC8538682.1"/>
    </source>
</evidence>
<dbReference type="InterPro" id="IPR046953">
    <property type="entry name" value="Spore_GerAC-like_C"/>
</dbReference>
<gene>
    <name evidence="11" type="ORF">H8693_07010</name>
</gene>
<keyword evidence="6" id="KW-0564">Palmitate</keyword>
<keyword evidence="3" id="KW-0309">Germination</keyword>
<evidence type="ECO:0000256" key="1">
    <source>
        <dbReference type="ARBA" id="ARBA00004635"/>
    </source>
</evidence>
<dbReference type="GO" id="GO:0009847">
    <property type="term" value="P:spore germination"/>
    <property type="evidence" value="ECO:0007669"/>
    <property type="project" value="InterPro"/>
</dbReference>
<dbReference type="GO" id="GO:0016020">
    <property type="term" value="C:membrane"/>
    <property type="evidence" value="ECO:0007669"/>
    <property type="project" value="UniProtKB-SubCell"/>
</dbReference>
<evidence type="ECO:0000256" key="4">
    <source>
        <dbReference type="ARBA" id="ARBA00022729"/>
    </source>
</evidence>
<reference evidence="11" key="1">
    <citation type="submission" date="2020-08" db="EMBL/GenBank/DDBJ databases">
        <title>Genome public.</title>
        <authorList>
            <person name="Liu C."/>
            <person name="Sun Q."/>
        </authorList>
    </citation>
    <scope>NUCLEOTIDE SEQUENCE</scope>
    <source>
        <strain evidence="11">NSJ-63</strain>
    </source>
</reference>
<evidence type="ECO:0000259" key="10">
    <source>
        <dbReference type="Pfam" id="PF25198"/>
    </source>
</evidence>
<dbReference type="InterPro" id="IPR008844">
    <property type="entry name" value="Spore_GerAC-like"/>
</dbReference>
<dbReference type="InterPro" id="IPR038501">
    <property type="entry name" value="Spore_GerAC_C_sf"/>
</dbReference>
<keyword evidence="4 8" id="KW-0732">Signal</keyword>
<dbReference type="Gene3D" id="3.30.300.210">
    <property type="entry name" value="Nutrient germinant receptor protein C, domain 3"/>
    <property type="match status" value="1"/>
</dbReference>
<evidence type="ECO:0000256" key="3">
    <source>
        <dbReference type="ARBA" id="ARBA00022544"/>
    </source>
</evidence>
<organism evidence="11 12">
    <name type="scientific">Guopingia tenuis</name>
    <dbReference type="NCBI Taxonomy" id="2763656"/>
    <lineage>
        <taxon>Bacteria</taxon>
        <taxon>Bacillati</taxon>
        <taxon>Bacillota</taxon>
        <taxon>Clostridia</taxon>
        <taxon>Christensenellales</taxon>
        <taxon>Christensenellaceae</taxon>
        <taxon>Guopingia</taxon>
    </lineage>
</organism>
<keyword evidence="5" id="KW-0472">Membrane</keyword>
<comment type="caution">
    <text evidence="11">The sequence shown here is derived from an EMBL/GenBank/DDBJ whole genome shotgun (WGS) entry which is preliminary data.</text>
</comment>
<dbReference type="InterPro" id="IPR057336">
    <property type="entry name" value="GerAC_N"/>
</dbReference>
<feature type="domain" description="Spore germination GerAC-like C-terminal" evidence="9">
    <location>
        <begin position="203"/>
        <end position="364"/>
    </location>
</feature>
<dbReference type="Pfam" id="PF05504">
    <property type="entry name" value="Spore_GerAC"/>
    <property type="match status" value="1"/>
</dbReference>
<feature type="domain" description="Spore germination protein N-terminal" evidence="10">
    <location>
        <begin position="25"/>
        <end position="190"/>
    </location>
</feature>
<proteinExistence type="inferred from homology"/>
<sequence>MKQRRLICLLLACSLLLSGCVYNANRLADIGIVKGVAFDTGENGEKYNMTACMLRSAEDDGGYINYSAMGSTLAELRAGISNMSERSPFLGQNDIIAVSEELAKKDFAGVVQAFFASQEKYGTEQIAIIEGASAADVLSYENGFSQPPPVSLLLLIKNAATHSFAVKTNVKNVQNGLKGIGNTALVPVCRLEGEGEDARLTVSGMGVVKGKVLTGILQPEEAMGVKWISGDMEDTFHTIYVPELQEDFGVEIVEAETNVTAEKKDGKLHFSIAIQFYFSISEQSGSANTLAEQNQAYILKAAEARAEEQAMMAIDKMKEWKADFLNLAAIYLNRHPEEIEAYQDSWGDALAEGTYSVDAKSALRFQGTPEKSEYLWE</sequence>
<dbReference type="EMBL" id="JACRSS010000003">
    <property type="protein sequence ID" value="MBC8538682.1"/>
    <property type="molecule type" value="Genomic_DNA"/>
</dbReference>
<comment type="similarity">
    <text evidence="2">Belongs to the GerABKC lipoprotein family.</text>
</comment>
<keyword evidence="12" id="KW-1185">Reference proteome</keyword>